<protein>
    <submittedName>
        <fullName evidence="1">Uncharacterized protein</fullName>
    </submittedName>
</protein>
<dbReference type="AlphaFoldDB" id="A0A0B6XF04"/>
<gene>
    <name evidence="1" type="ORF">XBW1_mp0041</name>
</gene>
<evidence type="ECO:0000313" key="2">
    <source>
        <dbReference type="Proteomes" id="UP000032930"/>
    </source>
</evidence>
<dbReference type="KEGG" id="xbv:XBW1_mp0041"/>
<dbReference type="Proteomes" id="UP000032930">
    <property type="component" value="Plasmid megaplasmid"/>
</dbReference>
<reference evidence="1 2" key="1">
    <citation type="submission" date="2014-02" db="EMBL/GenBank/DDBJ databases">
        <authorList>
            <person name="Genoscope - CEA"/>
        </authorList>
    </citation>
    <scope>NUCLEOTIDE SEQUENCE [LARGE SCALE GENOMIC DNA]</scope>
    <source>
        <strain evidence="1 2">CS03</strain>
        <plasmid evidence="2">Plasmid</plasmid>
    </source>
</reference>
<accession>A0A0B6XF04</accession>
<evidence type="ECO:0000313" key="1">
    <source>
        <dbReference type="EMBL" id="CDM92160.1"/>
    </source>
</evidence>
<organism evidence="1 2">
    <name type="scientific">Xenorhabdus bovienii</name>
    <name type="common">Xenorhabdus nematophila subsp. bovienii</name>
    <dbReference type="NCBI Taxonomy" id="40576"/>
    <lineage>
        <taxon>Bacteria</taxon>
        <taxon>Pseudomonadati</taxon>
        <taxon>Pseudomonadota</taxon>
        <taxon>Gammaproteobacteria</taxon>
        <taxon>Enterobacterales</taxon>
        <taxon>Morganellaceae</taxon>
        <taxon>Xenorhabdus</taxon>
    </lineage>
</organism>
<dbReference type="EMBL" id="FO818638">
    <property type="protein sequence ID" value="CDM92160.1"/>
    <property type="molecule type" value="Genomic_DNA"/>
</dbReference>
<sequence length="42" mass="4513">MGANPLNRMPLSGVEPLLKKTLALTPVTIPIDNIAPPIIHQK</sequence>
<name>A0A0B6XF04_XENBV</name>
<proteinExistence type="predicted"/>